<evidence type="ECO:0000256" key="1">
    <source>
        <dbReference type="SAM" id="MobiDB-lite"/>
    </source>
</evidence>
<sequence>MTPQNTRKRFKLDDTLMDQPLRSKPVNVVVKSKTVKSPNVQKRRKVDGPYSSVFDHQHVEIRLADQNWRIKTAGASSDNSHERSKLTKGVCGKDKSSGARRLKIKKSLQAIDLPRPFLDADRSIQLDDFDQPPESTSTPIIGSPRPASSDIGPYGRLKNEYENSINDQDLDPWVLDEHWSASYSPRYEEPFAPGVSPAWHPGYIYGIPLAPSSRNRNKSGVLRSQHTPLKNRGFENFPQQLAGGPTVETYPWYTAGTTYKSRRNFSSGERLDVRNTSRNSYKSSGGEATRSS</sequence>
<feature type="region of interest" description="Disordered" evidence="1">
    <location>
        <begin position="73"/>
        <end position="98"/>
    </location>
</feature>
<feature type="region of interest" description="Disordered" evidence="1">
    <location>
        <begin position="127"/>
        <end position="158"/>
    </location>
</feature>
<feature type="region of interest" description="Disordered" evidence="1">
    <location>
        <begin position="215"/>
        <end position="250"/>
    </location>
</feature>
<proteinExistence type="predicted"/>
<evidence type="ECO:0000313" key="2">
    <source>
        <dbReference type="EMBL" id="CEP63727.1"/>
    </source>
</evidence>
<feature type="compositionally biased region" description="Basic and acidic residues" evidence="1">
    <location>
        <begin position="79"/>
        <end position="97"/>
    </location>
</feature>
<feature type="region of interest" description="Disordered" evidence="1">
    <location>
        <begin position="263"/>
        <end position="292"/>
    </location>
</feature>
<evidence type="ECO:0000313" key="3">
    <source>
        <dbReference type="Proteomes" id="UP000054304"/>
    </source>
</evidence>
<reference evidence="2 3" key="1">
    <citation type="submission" date="2014-12" db="EMBL/GenBank/DDBJ databases">
        <authorList>
            <person name="Neuveglise Cecile"/>
        </authorList>
    </citation>
    <scope>NUCLEOTIDE SEQUENCE [LARGE SCALE GENOMIC DNA]</scope>
    <source>
        <strain evidence="2 3">CBS 12615</strain>
    </source>
</reference>
<dbReference type="OrthoDB" id="4035583at2759"/>
<dbReference type="HOGENOM" id="CLU_953367_0_0_1"/>
<dbReference type="EMBL" id="LN736368">
    <property type="protein sequence ID" value="CEP63727.1"/>
    <property type="molecule type" value="Genomic_DNA"/>
</dbReference>
<protein>
    <submittedName>
        <fullName evidence="2">LALA0S09e01134g1_1</fullName>
    </submittedName>
</protein>
<dbReference type="GeneID" id="34687245"/>
<gene>
    <name evidence="2" type="ORF">LALA0_S09e01134g</name>
</gene>
<keyword evidence="3" id="KW-1185">Reference proteome</keyword>
<accession>A0A0C7N0Q6</accession>
<organism evidence="2 3">
    <name type="scientific">Lachancea lanzarotensis</name>
    <dbReference type="NCBI Taxonomy" id="1245769"/>
    <lineage>
        <taxon>Eukaryota</taxon>
        <taxon>Fungi</taxon>
        <taxon>Dikarya</taxon>
        <taxon>Ascomycota</taxon>
        <taxon>Saccharomycotina</taxon>
        <taxon>Saccharomycetes</taxon>
        <taxon>Saccharomycetales</taxon>
        <taxon>Saccharomycetaceae</taxon>
        <taxon>Lachancea</taxon>
    </lineage>
</organism>
<dbReference type="AlphaFoldDB" id="A0A0C7N0Q6"/>
<dbReference type="RefSeq" id="XP_022629939.1">
    <property type="nucleotide sequence ID" value="XM_022770617.1"/>
</dbReference>
<name>A0A0C7N0Q6_9SACH</name>
<dbReference type="Proteomes" id="UP000054304">
    <property type="component" value="Unassembled WGS sequence"/>
</dbReference>